<evidence type="ECO:0000313" key="2">
    <source>
        <dbReference type="Proteomes" id="UP000515211"/>
    </source>
</evidence>
<protein>
    <submittedName>
        <fullName evidence="3">Protein FAR1-RELATED SEQUENCE 5-like</fullName>
    </submittedName>
</protein>
<sequence>MSTYEDDINNDSDNNLGDDFDYKPNAHHDVEDDDVDSLDFTSKSEHDCCIGFVMRKDDVVRDKKCKIICRQLICNKEGYRNMRYLDLDNRLREARSLTRTKCPARLKVKVDYGYGRWKISCFVESHNHDLTPPFADLVPANRHLTITDKVQVENLHNFGVKTCHIMGYIVFQKGGYHHAGFTRKNLYNHIDRYRRSKVKNKDANAAIR</sequence>
<evidence type="ECO:0000313" key="3">
    <source>
        <dbReference type="RefSeq" id="XP_015949936.1"/>
    </source>
</evidence>
<evidence type="ECO:0000259" key="1">
    <source>
        <dbReference type="Pfam" id="PF03101"/>
    </source>
</evidence>
<dbReference type="AlphaFoldDB" id="A0A6P4CE57"/>
<dbReference type="PANTHER" id="PTHR47718:SF15">
    <property type="entry name" value="PROTEIN FAR1-RELATED SEQUENCE 5-LIKE"/>
    <property type="match status" value="1"/>
</dbReference>
<dbReference type="PANTHER" id="PTHR47718">
    <property type="entry name" value="OS01G0519700 PROTEIN"/>
    <property type="match status" value="1"/>
</dbReference>
<dbReference type="RefSeq" id="XP_015949936.1">
    <property type="nucleotide sequence ID" value="XM_016094450.1"/>
</dbReference>
<dbReference type="Pfam" id="PF03101">
    <property type="entry name" value="FAR1"/>
    <property type="match status" value="1"/>
</dbReference>
<dbReference type="Proteomes" id="UP000515211">
    <property type="component" value="Chromosome 2"/>
</dbReference>
<organism evidence="2 3">
    <name type="scientific">Arachis duranensis</name>
    <name type="common">Wild peanut</name>
    <dbReference type="NCBI Taxonomy" id="130453"/>
    <lineage>
        <taxon>Eukaryota</taxon>
        <taxon>Viridiplantae</taxon>
        <taxon>Streptophyta</taxon>
        <taxon>Embryophyta</taxon>
        <taxon>Tracheophyta</taxon>
        <taxon>Spermatophyta</taxon>
        <taxon>Magnoliopsida</taxon>
        <taxon>eudicotyledons</taxon>
        <taxon>Gunneridae</taxon>
        <taxon>Pentapetalae</taxon>
        <taxon>rosids</taxon>
        <taxon>fabids</taxon>
        <taxon>Fabales</taxon>
        <taxon>Fabaceae</taxon>
        <taxon>Papilionoideae</taxon>
        <taxon>50 kb inversion clade</taxon>
        <taxon>dalbergioids sensu lato</taxon>
        <taxon>Dalbergieae</taxon>
        <taxon>Pterocarpus clade</taxon>
        <taxon>Arachis</taxon>
    </lineage>
</organism>
<proteinExistence type="predicted"/>
<reference evidence="2" key="1">
    <citation type="journal article" date="2016" name="Nat. Genet.">
        <title>The genome sequences of Arachis duranensis and Arachis ipaensis, the diploid ancestors of cultivated peanut.</title>
        <authorList>
            <person name="Bertioli D.J."/>
            <person name="Cannon S.B."/>
            <person name="Froenicke L."/>
            <person name="Huang G."/>
            <person name="Farmer A.D."/>
            <person name="Cannon E.K."/>
            <person name="Liu X."/>
            <person name="Gao D."/>
            <person name="Clevenger J."/>
            <person name="Dash S."/>
            <person name="Ren L."/>
            <person name="Moretzsohn M.C."/>
            <person name="Shirasawa K."/>
            <person name="Huang W."/>
            <person name="Vidigal B."/>
            <person name="Abernathy B."/>
            <person name="Chu Y."/>
            <person name="Niederhuth C.E."/>
            <person name="Umale P."/>
            <person name="Araujo A.C."/>
            <person name="Kozik A."/>
            <person name="Kim K.D."/>
            <person name="Burow M.D."/>
            <person name="Varshney R.K."/>
            <person name="Wang X."/>
            <person name="Zhang X."/>
            <person name="Barkley N."/>
            <person name="Guimaraes P.M."/>
            <person name="Isobe S."/>
            <person name="Guo B."/>
            <person name="Liao B."/>
            <person name="Stalker H.T."/>
            <person name="Schmitz R.J."/>
            <person name="Scheffler B.E."/>
            <person name="Leal-Bertioli S.C."/>
            <person name="Xun X."/>
            <person name="Jackson S.A."/>
            <person name="Michelmore R."/>
            <person name="Ozias-Akins P."/>
        </authorList>
    </citation>
    <scope>NUCLEOTIDE SEQUENCE [LARGE SCALE GENOMIC DNA]</scope>
    <source>
        <strain evidence="2">cv. V14167</strain>
    </source>
</reference>
<accession>A0A6P4CE57</accession>
<name>A0A6P4CE57_ARADU</name>
<dbReference type="InterPro" id="IPR004330">
    <property type="entry name" value="FAR1_DNA_bnd_dom"/>
</dbReference>
<feature type="domain" description="FAR1" evidence="1">
    <location>
        <begin position="49"/>
        <end position="131"/>
    </location>
</feature>
<gene>
    <name evidence="3" type="primary">LOC107474813</name>
</gene>
<dbReference type="GeneID" id="107474813"/>
<keyword evidence="2" id="KW-1185">Reference proteome</keyword>
<reference evidence="3" key="2">
    <citation type="submission" date="2025-08" db="UniProtKB">
        <authorList>
            <consortium name="RefSeq"/>
        </authorList>
    </citation>
    <scope>IDENTIFICATION</scope>
    <source>
        <tissue evidence="3">Whole plant</tissue>
    </source>
</reference>
<dbReference type="KEGG" id="adu:107474813"/>